<dbReference type="EMBL" id="JAINDJ010000002">
    <property type="protein sequence ID" value="KAG9457294.1"/>
    <property type="molecule type" value="Genomic_DNA"/>
</dbReference>
<dbReference type="InterPro" id="IPR018501">
    <property type="entry name" value="DDT_dom"/>
</dbReference>
<evidence type="ECO:0000256" key="1">
    <source>
        <dbReference type="ARBA" id="ARBA00004123"/>
    </source>
</evidence>
<evidence type="ECO:0000259" key="6">
    <source>
        <dbReference type="PROSITE" id="PS50071"/>
    </source>
</evidence>
<sequence>MENEVAMERQDSGSRRKTLLQTESLENFYSVGKFPSQEVLEQYATSLNLTCKQVRRWFSERRRKEKKETENVICSTGETDREGGPDSTTSSSAGNRKSMQCSRVRTGRKTKSSSMHHQDESIELDWSKEGCVEREDELVFPAKKCKQQNRLFHVQDILSPDYILKKVFRKDGPPLGVEFDSLPAGTFGCMSGVKHFNLSCHDTQRCTKRRKVSELPSALDSQVGQRKGVPVRKHGMGKGLMTVWRATNPDAKGMPTGLKFVNEKVTKSFAATSKCLPYQKLRKSQSQMLAVKQQKLGKKMLKKRKAPVRKKGVGPKNTVNQEKLSKGECKLAFEHLRLHELSDAFSGLMDDEELELRELQAGPNPLSCAAHLQMNGMHGCSLCKDLLARFPPQSVKMKQVFSGRPWELEIAKNLFKVFRFLYTHANTIDISPFTFDELVQAFHDKDSALLGKIHVAILELLLSDVERELSSGMLPRACKDSRYLQFLQFISCQEFNVQFWNTCLNSLTWIEIMRQVLIAAGFGIKHSSLHRKFFVKGKNRMARFGLRHGTLKGELFNILSEQGSKGSKISDLAKSPQIVGLNPLNMVEEVEGLISTTLSSDLTLFEKISSCAYRLRLNPVVSKGIEKYQSESDDSGSVNDDSSDPDSDSNSDDSEDSEVVISGPENRIIKHRSRWRQKSCQGIVATEIDESHSGEVWMLGLMEGEYSDLNLDEKLNALVALIDLTSSIPCLRIEDPANGDLETNATIRHHGSGAKIKRSGINKQVMRNPSWDHVGHVHNKKQMQMHASNARAGSEACMHSLQSIYLGSDRRYNSYWLFLGPCNENDPGHRRVYFESSEDGHWEIIDNQEALCALLSVLDSRGTREAHLLASLERCEASLCQVMTSHLAVVKDAVQISRSNLCGADSNDGNGSSPVSDVDNSVLLSECTNDTSVPSGTTILELEKKGEEKRQKWDRLQEYDSWLWDSFYSKLSAVKYGKRSFIESLTRCESCHDLYWRDEKHCKTCHSTFELDFDLEERYAVHVATCREKGESDDFPKHKVLPSKLQSLKAAAHAVEAAMPEGALVTAWKKSAHKLWVKRLGRTSSLPELLQVLTDFAGAINEEWLSQKLTEMGPNTAFEEIVVFFPTIPQTSSSVALWLVKLDAVVATELEKIQEGNSEKALGSNPRARGRKQ</sequence>
<dbReference type="SUPFAM" id="SSF46689">
    <property type="entry name" value="Homeodomain-like"/>
    <property type="match status" value="1"/>
</dbReference>
<feature type="region of interest" description="Disordered" evidence="5">
    <location>
        <begin position="628"/>
        <end position="663"/>
    </location>
</feature>
<dbReference type="Gene3D" id="1.10.10.60">
    <property type="entry name" value="Homeodomain-like"/>
    <property type="match status" value="1"/>
</dbReference>
<gene>
    <name evidence="8" type="ORF">H6P81_001802</name>
</gene>
<keyword evidence="3 4" id="KW-0238">DNA-binding</keyword>
<organism evidence="8 9">
    <name type="scientific">Aristolochia fimbriata</name>
    <name type="common">White veined hardy Dutchman's pipe vine</name>
    <dbReference type="NCBI Taxonomy" id="158543"/>
    <lineage>
        <taxon>Eukaryota</taxon>
        <taxon>Viridiplantae</taxon>
        <taxon>Streptophyta</taxon>
        <taxon>Embryophyta</taxon>
        <taxon>Tracheophyta</taxon>
        <taxon>Spermatophyta</taxon>
        <taxon>Magnoliopsida</taxon>
        <taxon>Magnoliidae</taxon>
        <taxon>Piperales</taxon>
        <taxon>Aristolochiaceae</taxon>
        <taxon>Aristolochia</taxon>
    </lineage>
</organism>
<dbReference type="InterPro" id="IPR028942">
    <property type="entry name" value="WHIM1_dom"/>
</dbReference>
<feature type="domain" description="Homeobox" evidence="6">
    <location>
        <begin position="8"/>
        <end position="68"/>
    </location>
</feature>
<dbReference type="Pfam" id="PF15613">
    <property type="entry name" value="WSD"/>
    <property type="match status" value="1"/>
</dbReference>
<dbReference type="InterPro" id="IPR044977">
    <property type="entry name" value="RLT1-3"/>
</dbReference>
<dbReference type="InterPro" id="IPR028941">
    <property type="entry name" value="WHIM2_dom"/>
</dbReference>
<comment type="caution">
    <text evidence="8">The sequence shown here is derived from an EMBL/GenBank/DDBJ whole genome shotgun (WGS) entry which is preliminary data.</text>
</comment>
<keyword evidence="9" id="KW-1185">Reference proteome</keyword>
<dbReference type="Pfam" id="PF15612">
    <property type="entry name" value="WHIM1"/>
    <property type="match status" value="1"/>
</dbReference>
<dbReference type="GO" id="GO:0003677">
    <property type="term" value="F:DNA binding"/>
    <property type="evidence" value="ECO:0007669"/>
    <property type="project" value="UniProtKB-UniRule"/>
</dbReference>
<dbReference type="PANTHER" id="PTHR36968">
    <property type="entry name" value="HOMEOBOX-DDT DOMAIN PROTEIN RLT2"/>
    <property type="match status" value="1"/>
</dbReference>
<evidence type="ECO:0000256" key="4">
    <source>
        <dbReference type="RuleBase" id="RU000682"/>
    </source>
</evidence>
<evidence type="ECO:0000256" key="5">
    <source>
        <dbReference type="SAM" id="MobiDB-lite"/>
    </source>
</evidence>
<dbReference type="InterPro" id="IPR001356">
    <property type="entry name" value="HD"/>
</dbReference>
<dbReference type="GO" id="GO:0005634">
    <property type="term" value="C:nucleus"/>
    <property type="evidence" value="ECO:0007669"/>
    <property type="project" value="UniProtKB-SubCell"/>
</dbReference>
<evidence type="ECO:0008006" key="10">
    <source>
        <dbReference type="Google" id="ProtNLM"/>
    </source>
</evidence>
<protein>
    <recommendedName>
        <fullName evidence="10">Homeobox-DDT domain protein RLT3</fullName>
    </recommendedName>
</protein>
<accession>A0AAV7F9F7</accession>
<feature type="DNA-binding region" description="Homeobox" evidence="3">
    <location>
        <begin position="10"/>
        <end position="69"/>
    </location>
</feature>
<evidence type="ECO:0000256" key="3">
    <source>
        <dbReference type="PROSITE-ProRule" id="PRU00108"/>
    </source>
</evidence>
<feature type="compositionally biased region" description="Acidic residues" evidence="5">
    <location>
        <begin position="641"/>
        <end position="658"/>
    </location>
</feature>
<name>A0AAV7F9F7_ARIFI</name>
<dbReference type="PANTHER" id="PTHR36968:SF8">
    <property type="entry name" value="HOMEOBOX-DDT DOMAIN PROTEIN RLT3 ISOFORM X1"/>
    <property type="match status" value="1"/>
</dbReference>
<feature type="region of interest" description="Disordered" evidence="5">
    <location>
        <begin position="68"/>
        <end position="119"/>
    </location>
</feature>
<keyword evidence="2 3" id="KW-0539">Nucleus</keyword>
<dbReference type="PROSITE" id="PS50827">
    <property type="entry name" value="DDT"/>
    <property type="match status" value="1"/>
</dbReference>
<evidence type="ECO:0000256" key="2">
    <source>
        <dbReference type="ARBA" id="ARBA00023242"/>
    </source>
</evidence>
<dbReference type="AlphaFoldDB" id="A0AAV7F9F7"/>
<dbReference type="Pfam" id="PF02791">
    <property type="entry name" value="DDT"/>
    <property type="match status" value="1"/>
</dbReference>
<dbReference type="SMART" id="SM00571">
    <property type="entry name" value="DDT"/>
    <property type="match status" value="1"/>
</dbReference>
<proteinExistence type="predicted"/>
<dbReference type="CDD" id="cd00086">
    <property type="entry name" value="homeodomain"/>
    <property type="match status" value="1"/>
</dbReference>
<dbReference type="PROSITE" id="PS50071">
    <property type="entry name" value="HOMEOBOX_2"/>
    <property type="match status" value="1"/>
</dbReference>
<comment type="subcellular location">
    <subcellularLocation>
        <location evidence="1 3 4">Nucleus</location>
    </subcellularLocation>
</comment>
<keyword evidence="3 4" id="KW-0371">Homeobox</keyword>
<dbReference type="Pfam" id="PF00046">
    <property type="entry name" value="Homeodomain"/>
    <property type="match status" value="1"/>
</dbReference>
<dbReference type="GO" id="GO:0006357">
    <property type="term" value="P:regulation of transcription by RNA polymerase II"/>
    <property type="evidence" value="ECO:0007669"/>
    <property type="project" value="InterPro"/>
</dbReference>
<evidence type="ECO:0000259" key="7">
    <source>
        <dbReference type="PROSITE" id="PS50827"/>
    </source>
</evidence>
<feature type="domain" description="DDT" evidence="7">
    <location>
        <begin position="408"/>
        <end position="467"/>
    </location>
</feature>
<feature type="compositionally biased region" description="Polar residues" evidence="5">
    <location>
        <begin position="86"/>
        <end position="103"/>
    </location>
</feature>
<evidence type="ECO:0000313" key="8">
    <source>
        <dbReference type="EMBL" id="KAG9457294.1"/>
    </source>
</evidence>
<dbReference type="Proteomes" id="UP000825729">
    <property type="component" value="Unassembled WGS sequence"/>
</dbReference>
<evidence type="ECO:0000313" key="9">
    <source>
        <dbReference type="Proteomes" id="UP000825729"/>
    </source>
</evidence>
<reference evidence="8 9" key="1">
    <citation type="submission" date="2021-07" db="EMBL/GenBank/DDBJ databases">
        <title>The Aristolochia fimbriata genome: insights into angiosperm evolution, floral development and chemical biosynthesis.</title>
        <authorList>
            <person name="Jiao Y."/>
        </authorList>
    </citation>
    <scope>NUCLEOTIDE SEQUENCE [LARGE SCALE GENOMIC DNA]</scope>
    <source>
        <strain evidence="8">IBCAS-2021</strain>
        <tissue evidence="8">Leaf</tissue>
    </source>
</reference>
<dbReference type="SMART" id="SM00389">
    <property type="entry name" value="HOX"/>
    <property type="match status" value="1"/>
</dbReference>
<dbReference type="InterPro" id="IPR009057">
    <property type="entry name" value="Homeodomain-like_sf"/>
</dbReference>